<gene>
    <name evidence="2" type="ORF">Q5741_12300</name>
</gene>
<keyword evidence="1" id="KW-0812">Transmembrane</keyword>
<feature type="transmembrane region" description="Helical" evidence="1">
    <location>
        <begin position="12"/>
        <end position="31"/>
    </location>
</feature>
<protein>
    <submittedName>
        <fullName evidence="2">Uncharacterized protein</fullName>
    </submittedName>
</protein>
<reference evidence="2 3" key="1">
    <citation type="submission" date="2023-07" db="EMBL/GenBank/DDBJ databases">
        <title>Paenibacillus sp. JX-17 nov. isolated from soil.</title>
        <authorList>
            <person name="Wan Y."/>
            <person name="Liu B."/>
        </authorList>
    </citation>
    <scope>NUCLEOTIDE SEQUENCE [LARGE SCALE GENOMIC DNA]</scope>
    <source>
        <strain evidence="2 3">JX-17</strain>
    </source>
</reference>
<sequence>MRRGNRRGGYIGQIVFLIVLVGLGVLVWYSFKSWLTNSEVREAAETAEQFYKYEQTGDFGSSWDLFSAAMKERFDKQNYIQSRAHVFMQHFNVKSFKFSLTEPKLEYDVKLVDNGPVLEKAYKMVVTQVYETQFGNFSIVQPCYVSLELGQWKLSWIFTKDGEEQTEGE</sequence>
<keyword evidence="1" id="KW-1133">Transmembrane helix</keyword>
<comment type="caution">
    <text evidence="2">The sequence shown here is derived from an EMBL/GenBank/DDBJ whole genome shotgun (WGS) entry which is preliminary data.</text>
</comment>
<keyword evidence="3" id="KW-1185">Reference proteome</keyword>
<proteinExistence type="predicted"/>
<accession>A0ABT9CD59</accession>
<dbReference type="Proteomes" id="UP001240171">
    <property type="component" value="Unassembled WGS sequence"/>
</dbReference>
<organism evidence="2 3">
    <name type="scientific">Paenibacillus lacisoli</name>
    <dbReference type="NCBI Taxonomy" id="3064525"/>
    <lineage>
        <taxon>Bacteria</taxon>
        <taxon>Bacillati</taxon>
        <taxon>Bacillota</taxon>
        <taxon>Bacilli</taxon>
        <taxon>Bacillales</taxon>
        <taxon>Paenibacillaceae</taxon>
        <taxon>Paenibacillus</taxon>
    </lineage>
</organism>
<evidence type="ECO:0000313" key="2">
    <source>
        <dbReference type="EMBL" id="MDO7907191.1"/>
    </source>
</evidence>
<dbReference type="SUPFAM" id="SSF54427">
    <property type="entry name" value="NTF2-like"/>
    <property type="match status" value="1"/>
</dbReference>
<keyword evidence="1" id="KW-0472">Membrane</keyword>
<evidence type="ECO:0000256" key="1">
    <source>
        <dbReference type="SAM" id="Phobius"/>
    </source>
</evidence>
<evidence type="ECO:0000313" key="3">
    <source>
        <dbReference type="Proteomes" id="UP001240171"/>
    </source>
</evidence>
<dbReference type="InterPro" id="IPR032710">
    <property type="entry name" value="NTF2-like_dom_sf"/>
</dbReference>
<dbReference type="EMBL" id="JAUQTB010000006">
    <property type="protein sequence ID" value="MDO7907191.1"/>
    <property type="molecule type" value="Genomic_DNA"/>
</dbReference>
<dbReference type="RefSeq" id="WP_305024397.1">
    <property type="nucleotide sequence ID" value="NZ_JAUQTB010000006.1"/>
</dbReference>
<name>A0ABT9CD59_9BACL</name>